<proteinExistence type="predicted"/>
<dbReference type="Proteomes" id="UP000309174">
    <property type="component" value="Unassembled WGS sequence"/>
</dbReference>
<evidence type="ECO:0000313" key="1">
    <source>
        <dbReference type="EMBL" id="TMR03382.1"/>
    </source>
</evidence>
<evidence type="ECO:0008006" key="3">
    <source>
        <dbReference type="Google" id="ProtNLM"/>
    </source>
</evidence>
<reference evidence="1 2" key="1">
    <citation type="submission" date="2019-05" db="EMBL/GenBank/DDBJ databases">
        <title>Draft genome sequence of Actinomadura sp. 14C53.</title>
        <authorList>
            <person name="Saricaoglu S."/>
            <person name="Isik K."/>
        </authorList>
    </citation>
    <scope>NUCLEOTIDE SEQUENCE [LARGE SCALE GENOMIC DNA]</scope>
    <source>
        <strain evidence="1 2">14C53</strain>
    </source>
</reference>
<dbReference type="EMBL" id="VCKW01000041">
    <property type="protein sequence ID" value="TMR03382.1"/>
    <property type="molecule type" value="Genomic_DNA"/>
</dbReference>
<keyword evidence="2" id="KW-1185">Reference proteome</keyword>
<protein>
    <recommendedName>
        <fullName evidence="3">Transposase</fullName>
    </recommendedName>
</protein>
<dbReference type="OrthoDB" id="8089897at2"/>
<dbReference type="AlphaFoldDB" id="A0A5C4JF37"/>
<gene>
    <name evidence="1" type="ORF">ETD83_10765</name>
</gene>
<sequence length="175" mass="20309">MFHITMRLTVLPQSTRSLPALAADTEDFTMDPAGADRMLERIKNYLWHGNTFRALDLLNDLVEDYELLCPNEPDDKHRTFHTRLAEFRTYIDRNSGQIPNYGERHRNGEAISSATAEATGNHVISRCMVKKQQMRWTPRGAHLLLQIRTRILSHDLETDFSRWYPNPDQTLSLEA</sequence>
<dbReference type="RefSeq" id="WP_138644933.1">
    <property type="nucleotide sequence ID" value="NZ_VCKW01000041.1"/>
</dbReference>
<comment type="caution">
    <text evidence="1">The sequence shown here is derived from an EMBL/GenBank/DDBJ whole genome shotgun (WGS) entry which is preliminary data.</text>
</comment>
<name>A0A5C4JF37_9ACTN</name>
<organism evidence="1 2">
    <name type="scientific">Actinomadura soli</name>
    <dbReference type="NCBI Taxonomy" id="2508997"/>
    <lineage>
        <taxon>Bacteria</taxon>
        <taxon>Bacillati</taxon>
        <taxon>Actinomycetota</taxon>
        <taxon>Actinomycetes</taxon>
        <taxon>Streptosporangiales</taxon>
        <taxon>Thermomonosporaceae</taxon>
        <taxon>Actinomadura</taxon>
    </lineage>
</organism>
<evidence type="ECO:0000313" key="2">
    <source>
        <dbReference type="Proteomes" id="UP000309174"/>
    </source>
</evidence>
<accession>A0A5C4JF37</accession>